<evidence type="ECO:0000313" key="2">
    <source>
        <dbReference type="EMBL" id="KAL2347959.1"/>
    </source>
</evidence>
<evidence type="ECO:0000256" key="1">
    <source>
        <dbReference type="SAM" id="Phobius"/>
    </source>
</evidence>
<keyword evidence="1" id="KW-1133">Transmembrane helix</keyword>
<dbReference type="EMBL" id="JBGMDY010000001">
    <property type="protein sequence ID" value="KAL2347959.1"/>
    <property type="molecule type" value="Genomic_DNA"/>
</dbReference>
<gene>
    <name evidence="2" type="ORF">Fmac_001959</name>
</gene>
<keyword evidence="1" id="KW-0472">Membrane</keyword>
<evidence type="ECO:0000313" key="3">
    <source>
        <dbReference type="Proteomes" id="UP001603857"/>
    </source>
</evidence>
<evidence type="ECO:0008006" key="4">
    <source>
        <dbReference type="Google" id="ProtNLM"/>
    </source>
</evidence>
<keyword evidence="1" id="KW-0812">Transmembrane</keyword>
<name>A0ABD1NIK5_9FABA</name>
<keyword evidence="3" id="KW-1185">Reference proteome</keyword>
<sequence>MVSKEGFHDPLTFSLPLSISATISSTLIPLFSFSLSKSHLSSSFVSTTFMLTPFFSTTPLSSSFFCFSPSLHVSMQFPMIDRFCYSSINQCTTPINTSYIAFLTTN</sequence>
<proteinExistence type="predicted"/>
<reference evidence="2 3" key="1">
    <citation type="submission" date="2024-08" db="EMBL/GenBank/DDBJ databases">
        <title>Insights into the chromosomal genome structure of Flemingia macrophylla.</title>
        <authorList>
            <person name="Ding Y."/>
            <person name="Zhao Y."/>
            <person name="Bi W."/>
            <person name="Wu M."/>
            <person name="Zhao G."/>
            <person name="Gong Y."/>
            <person name="Li W."/>
            <person name="Zhang P."/>
        </authorList>
    </citation>
    <scope>NUCLEOTIDE SEQUENCE [LARGE SCALE GENOMIC DNA]</scope>
    <source>
        <strain evidence="2">DYQJB</strain>
        <tissue evidence="2">Leaf</tissue>
    </source>
</reference>
<feature type="transmembrane region" description="Helical" evidence="1">
    <location>
        <begin position="12"/>
        <end position="32"/>
    </location>
</feature>
<accession>A0ABD1NIK5</accession>
<organism evidence="2 3">
    <name type="scientific">Flemingia macrophylla</name>
    <dbReference type="NCBI Taxonomy" id="520843"/>
    <lineage>
        <taxon>Eukaryota</taxon>
        <taxon>Viridiplantae</taxon>
        <taxon>Streptophyta</taxon>
        <taxon>Embryophyta</taxon>
        <taxon>Tracheophyta</taxon>
        <taxon>Spermatophyta</taxon>
        <taxon>Magnoliopsida</taxon>
        <taxon>eudicotyledons</taxon>
        <taxon>Gunneridae</taxon>
        <taxon>Pentapetalae</taxon>
        <taxon>rosids</taxon>
        <taxon>fabids</taxon>
        <taxon>Fabales</taxon>
        <taxon>Fabaceae</taxon>
        <taxon>Papilionoideae</taxon>
        <taxon>50 kb inversion clade</taxon>
        <taxon>NPAAA clade</taxon>
        <taxon>indigoferoid/millettioid clade</taxon>
        <taxon>Phaseoleae</taxon>
        <taxon>Flemingia</taxon>
    </lineage>
</organism>
<dbReference type="Proteomes" id="UP001603857">
    <property type="component" value="Unassembled WGS sequence"/>
</dbReference>
<protein>
    <recommendedName>
        <fullName evidence="4">NADH dehydrogenase subunit 5</fullName>
    </recommendedName>
</protein>
<dbReference type="AlphaFoldDB" id="A0ABD1NIK5"/>
<feature type="transmembrane region" description="Helical" evidence="1">
    <location>
        <begin position="44"/>
        <end position="67"/>
    </location>
</feature>
<comment type="caution">
    <text evidence="2">The sequence shown here is derived from an EMBL/GenBank/DDBJ whole genome shotgun (WGS) entry which is preliminary data.</text>
</comment>